<dbReference type="Proteomes" id="UP001204000">
    <property type="component" value="Unassembled WGS sequence"/>
</dbReference>
<evidence type="ECO:0000313" key="1">
    <source>
        <dbReference type="EMBL" id="MCP1387413.1"/>
    </source>
</evidence>
<dbReference type="RefSeq" id="WP_253576738.1">
    <property type="nucleotide sequence ID" value="NZ_JAMFTQ010000003.1"/>
</dbReference>
<dbReference type="EMBL" id="JAMFTQ010000003">
    <property type="protein sequence ID" value="MCP1387413.1"/>
    <property type="molecule type" value="Genomic_DNA"/>
</dbReference>
<protein>
    <submittedName>
        <fullName evidence="1">Uncharacterized protein</fullName>
    </submittedName>
</protein>
<evidence type="ECO:0000313" key="2">
    <source>
        <dbReference type="Proteomes" id="UP001204000"/>
    </source>
</evidence>
<gene>
    <name evidence="1" type="ORF">M5J20_04320</name>
</gene>
<keyword evidence="2" id="KW-1185">Reference proteome</keyword>
<comment type="caution">
    <text evidence="1">The sequence shown here is derived from an EMBL/GenBank/DDBJ whole genome shotgun (WGS) entry which is preliminary data.</text>
</comment>
<proteinExistence type="predicted"/>
<sequence length="371" mass="39498">MSTRLYPLAPSVWGAAEEITATGVVQALLFAEFGGHVGAAYVDVLLEPHPLTATWRVRRVGPNSAQGPVLGEVPAAKRARFEDTSRIDASLLRPQTTAAIALDPATGKFAVQVLLPPPVLAVPRNDVPADAVVLPPGDMVVVDTARGEYNAELLGARSPGQWFVALHRIGDSVAATLGDKVLGGFDAADAEELGYILEDTAAEAGERPVYARAFLLDGMAGISVAGPEEGLQRVPTLKVPDQRSLSPWRVEEYADGTWGVLVDRGHVMDETEAPKPRHTARYVSLAGGERPEDLAAPTEMFGRVDIPDAELRRGRHAAPEGASGSAVRVAQLVAKQTSASVEPSEGYLTEVEKVRLRRAKRIAGEGGRHRK</sequence>
<organism evidence="1 2">
    <name type="scientific">Corynebacterium stercoris</name>
    <dbReference type="NCBI Taxonomy" id="2943490"/>
    <lineage>
        <taxon>Bacteria</taxon>
        <taxon>Bacillati</taxon>
        <taxon>Actinomycetota</taxon>
        <taxon>Actinomycetes</taxon>
        <taxon>Mycobacteriales</taxon>
        <taxon>Corynebacteriaceae</taxon>
        <taxon>Corynebacterium</taxon>
    </lineage>
</organism>
<name>A0ABT1G077_9CORY</name>
<reference evidence="1" key="1">
    <citation type="submission" date="2022-05" db="EMBL/GenBank/DDBJ databases">
        <title>Corynebacterium sp. TA-R-1 sp. nov., isolated from human feces.</title>
        <authorList>
            <person name="Shamsuzzaman M."/>
            <person name="Dahal R.H."/>
        </authorList>
    </citation>
    <scope>NUCLEOTIDE SEQUENCE</scope>
    <source>
        <strain evidence="1">TA-R-1</strain>
    </source>
</reference>
<accession>A0ABT1G077</accession>